<protein>
    <submittedName>
        <fullName evidence="1">Uncharacterized protein</fullName>
    </submittedName>
</protein>
<gene>
    <name evidence="1" type="ORF">ORD21_03645</name>
</gene>
<dbReference type="RefSeq" id="WP_317639005.1">
    <property type="nucleotide sequence ID" value="NZ_JAPMIV010000004.1"/>
</dbReference>
<reference evidence="1 2" key="1">
    <citation type="submission" date="2022-11" db="EMBL/GenBank/DDBJ databases">
        <title>Deinococcus ZS9-10, Low Temperature and Draught-tolerating, UV-resistant Bacteria from Continental Antarctica.</title>
        <authorList>
            <person name="Cheng L."/>
        </authorList>
    </citation>
    <scope>NUCLEOTIDE SEQUENCE [LARGE SCALE GENOMIC DNA]</scope>
    <source>
        <strain evidence="1 2">ZS9-10</strain>
    </source>
</reference>
<comment type="caution">
    <text evidence="1">The sequence shown here is derived from an EMBL/GenBank/DDBJ whole genome shotgun (WGS) entry which is preliminary data.</text>
</comment>
<dbReference type="EMBL" id="JAPMIV010000004">
    <property type="protein sequence ID" value="MDV6373690.1"/>
    <property type="molecule type" value="Genomic_DNA"/>
</dbReference>
<sequence length="136" mass="15401">MTEAFTDKYEPQLLNLEIAVSGIHDEHPELTDAQVDAVYEELSRRYRAEATAHDFKPGKLSGVRAEMYDALLVITELLVGRPDNILPTEPVSAEEMRQILNRLRSSIKTWQKAGGRQSYLKNLSQFLSDPPEGEED</sequence>
<name>A0ABU4DMN0_9DEIO</name>
<evidence type="ECO:0000313" key="2">
    <source>
        <dbReference type="Proteomes" id="UP001276150"/>
    </source>
</evidence>
<accession>A0ABU4DMN0</accession>
<organism evidence="1 2">
    <name type="scientific">Deinococcus arenicola</name>
    <dbReference type="NCBI Taxonomy" id="2994950"/>
    <lineage>
        <taxon>Bacteria</taxon>
        <taxon>Thermotogati</taxon>
        <taxon>Deinococcota</taxon>
        <taxon>Deinococci</taxon>
        <taxon>Deinococcales</taxon>
        <taxon>Deinococcaceae</taxon>
        <taxon>Deinococcus</taxon>
    </lineage>
</organism>
<evidence type="ECO:0000313" key="1">
    <source>
        <dbReference type="EMBL" id="MDV6373690.1"/>
    </source>
</evidence>
<dbReference type="Proteomes" id="UP001276150">
    <property type="component" value="Unassembled WGS sequence"/>
</dbReference>
<proteinExistence type="predicted"/>
<keyword evidence="2" id="KW-1185">Reference proteome</keyword>